<keyword evidence="7" id="KW-0256">Endoplasmic reticulum</keyword>
<evidence type="ECO:0000256" key="9">
    <source>
        <dbReference type="ARBA" id="ARBA00023002"/>
    </source>
</evidence>
<dbReference type="Proteomes" id="UP000015102">
    <property type="component" value="Unassembled WGS sequence"/>
</dbReference>
<dbReference type="HOGENOM" id="CLU_2388725_0_0_1"/>
<dbReference type="InterPro" id="IPR050476">
    <property type="entry name" value="Insect_CytP450_Detox"/>
</dbReference>
<keyword evidence="9" id="KW-0560">Oxidoreductase</keyword>
<evidence type="ECO:0000256" key="8">
    <source>
        <dbReference type="ARBA" id="ARBA00022848"/>
    </source>
</evidence>
<accession>T1GRM8</accession>
<evidence type="ECO:0008006" key="15">
    <source>
        <dbReference type="Google" id="ProtNLM"/>
    </source>
</evidence>
<dbReference type="GO" id="GO:0005506">
    <property type="term" value="F:iron ion binding"/>
    <property type="evidence" value="ECO:0007669"/>
    <property type="project" value="InterPro"/>
</dbReference>
<evidence type="ECO:0000256" key="6">
    <source>
        <dbReference type="ARBA" id="ARBA00022723"/>
    </source>
</evidence>
<evidence type="ECO:0000313" key="13">
    <source>
        <dbReference type="EnsemblMetazoa" id="MESCA006314-PA"/>
    </source>
</evidence>
<comment type="cofactor">
    <cofactor evidence="1">
        <name>heme</name>
        <dbReference type="ChEBI" id="CHEBI:30413"/>
    </cofactor>
</comment>
<dbReference type="Pfam" id="PF00067">
    <property type="entry name" value="p450"/>
    <property type="match status" value="1"/>
</dbReference>
<keyword evidence="6" id="KW-0479">Metal-binding</keyword>
<evidence type="ECO:0000256" key="3">
    <source>
        <dbReference type="ARBA" id="ARBA00004406"/>
    </source>
</evidence>
<sequence>MSVTKDTIAYREKNNIKRNILIDMKNSEENFSIEDAAAQIFLFFANGFEPSASTMANCLYELSLNQDLQTALRDEIQNSIENNGGEVTYDLIVE</sequence>
<evidence type="ECO:0000256" key="7">
    <source>
        <dbReference type="ARBA" id="ARBA00022824"/>
    </source>
</evidence>
<dbReference type="GO" id="GO:0020037">
    <property type="term" value="F:heme binding"/>
    <property type="evidence" value="ECO:0007669"/>
    <property type="project" value="InterPro"/>
</dbReference>
<protein>
    <recommendedName>
        <fullName evidence="15">Cytochrome P450</fullName>
    </recommendedName>
</protein>
<dbReference type="GO" id="GO:0004497">
    <property type="term" value="F:monooxygenase activity"/>
    <property type="evidence" value="ECO:0007669"/>
    <property type="project" value="UniProtKB-KW"/>
</dbReference>
<dbReference type="SUPFAM" id="SSF48264">
    <property type="entry name" value="Cytochrome P450"/>
    <property type="match status" value="1"/>
</dbReference>
<comment type="subcellular location">
    <subcellularLocation>
        <location evidence="3">Endoplasmic reticulum membrane</location>
        <topology evidence="3">Peripheral membrane protein</topology>
    </subcellularLocation>
    <subcellularLocation>
        <location evidence="2">Microsome membrane</location>
        <topology evidence="2">Peripheral membrane protein</topology>
    </subcellularLocation>
</comment>
<organism evidence="13 14">
    <name type="scientific">Megaselia scalaris</name>
    <name type="common">Humpbacked fly</name>
    <name type="synonym">Phora scalaris</name>
    <dbReference type="NCBI Taxonomy" id="36166"/>
    <lineage>
        <taxon>Eukaryota</taxon>
        <taxon>Metazoa</taxon>
        <taxon>Ecdysozoa</taxon>
        <taxon>Arthropoda</taxon>
        <taxon>Hexapoda</taxon>
        <taxon>Insecta</taxon>
        <taxon>Pterygota</taxon>
        <taxon>Neoptera</taxon>
        <taxon>Endopterygota</taxon>
        <taxon>Diptera</taxon>
        <taxon>Brachycera</taxon>
        <taxon>Muscomorpha</taxon>
        <taxon>Platypezoidea</taxon>
        <taxon>Phoridae</taxon>
        <taxon>Megaseliini</taxon>
        <taxon>Megaselia</taxon>
    </lineage>
</organism>
<keyword evidence="10" id="KW-0408">Iron</keyword>
<dbReference type="EnsemblMetazoa" id="MESCA006314-RA">
    <property type="protein sequence ID" value="MESCA006314-PA"/>
    <property type="gene ID" value="MESCA006314"/>
</dbReference>
<evidence type="ECO:0000256" key="1">
    <source>
        <dbReference type="ARBA" id="ARBA00001971"/>
    </source>
</evidence>
<proteinExistence type="inferred from homology"/>
<evidence type="ECO:0000256" key="4">
    <source>
        <dbReference type="ARBA" id="ARBA00010617"/>
    </source>
</evidence>
<dbReference type="PANTHER" id="PTHR24292">
    <property type="entry name" value="CYTOCHROME P450"/>
    <property type="match status" value="1"/>
</dbReference>
<evidence type="ECO:0000313" key="14">
    <source>
        <dbReference type="Proteomes" id="UP000015102"/>
    </source>
</evidence>
<keyword evidence="12" id="KW-0472">Membrane</keyword>
<reference evidence="13" key="2">
    <citation type="submission" date="2015-06" db="UniProtKB">
        <authorList>
            <consortium name="EnsemblMetazoa"/>
        </authorList>
    </citation>
    <scope>IDENTIFICATION</scope>
</reference>
<dbReference type="InterPro" id="IPR001128">
    <property type="entry name" value="Cyt_P450"/>
</dbReference>
<evidence type="ECO:0000256" key="5">
    <source>
        <dbReference type="ARBA" id="ARBA00022617"/>
    </source>
</evidence>
<dbReference type="Gene3D" id="1.10.630.10">
    <property type="entry name" value="Cytochrome P450"/>
    <property type="match status" value="1"/>
</dbReference>
<dbReference type="GO" id="GO:0016705">
    <property type="term" value="F:oxidoreductase activity, acting on paired donors, with incorporation or reduction of molecular oxygen"/>
    <property type="evidence" value="ECO:0007669"/>
    <property type="project" value="InterPro"/>
</dbReference>
<name>T1GRM8_MEGSC</name>
<dbReference type="PANTHER" id="PTHR24292:SF100">
    <property type="entry name" value="CYTOCHROME P450 6A16, ISOFORM B-RELATED"/>
    <property type="match status" value="1"/>
</dbReference>
<evidence type="ECO:0000256" key="11">
    <source>
        <dbReference type="ARBA" id="ARBA00023033"/>
    </source>
</evidence>
<reference evidence="14" key="1">
    <citation type="submission" date="2013-02" db="EMBL/GenBank/DDBJ databases">
        <authorList>
            <person name="Hughes D."/>
        </authorList>
    </citation>
    <scope>NUCLEOTIDE SEQUENCE</scope>
    <source>
        <strain>Durham</strain>
        <strain evidence="14">NC isolate 2 -- Noor lab</strain>
    </source>
</reference>
<evidence type="ECO:0000256" key="10">
    <source>
        <dbReference type="ARBA" id="ARBA00023004"/>
    </source>
</evidence>
<dbReference type="EMBL" id="CAQQ02168161">
    <property type="status" value="NOT_ANNOTATED_CDS"/>
    <property type="molecule type" value="Genomic_DNA"/>
</dbReference>
<keyword evidence="8" id="KW-0492">Microsome</keyword>
<keyword evidence="11" id="KW-0503">Monooxygenase</keyword>
<dbReference type="AlphaFoldDB" id="T1GRM8"/>
<evidence type="ECO:0000256" key="12">
    <source>
        <dbReference type="ARBA" id="ARBA00023136"/>
    </source>
</evidence>
<keyword evidence="14" id="KW-1185">Reference proteome</keyword>
<dbReference type="STRING" id="36166.T1GRM8"/>
<dbReference type="InterPro" id="IPR036396">
    <property type="entry name" value="Cyt_P450_sf"/>
</dbReference>
<evidence type="ECO:0000256" key="2">
    <source>
        <dbReference type="ARBA" id="ARBA00004174"/>
    </source>
</evidence>
<dbReference type="GO" id="GO:0005789">
    <property type="term" value="C:endoplasmic reticulum membrane"/>
    <property type="evidence" value="ECO:0007669"/>
    <property type="project" value="UniProtKB-SubCell"/>
</dbReference>
<keyword evidence="5" id="KW-0349">Heme</keyword>
<comment type="similarity">
    <text evidence="4">Belongs to the cytochrome P450 family.</text>
</comment>